<dbReference type="PIR" id="C72426">
    <property type="entry name" value="C72426"/>
</dbReference>
<accession>Q9WXQ3</accession>
<dbReference type="Proteomes" id="UP000008183">
    <property type="component" value="Chromosome"/>
</dbReference>
<sequence>MEGSLRAAKNPIPFRGLGVSKEPYRMVKTGEKSTCQGVL</sequence>
<dbReference type="InParanoid" id="Q9WXQ3"/>
<dbReference type="KEGG" id="tma:TM0046"/>
<evidence type="ECO:0000313" key="1">
    <source>
        <dbReference type="EMBL" id="AAD35140.1"/>
    </source>
</evidence>
<dbReference type="EnsemblBacteria" id="AAD35140">
    <property type="protein sequence ID" value="AAD35140"/>
    <property type="gene ID" value="TM_0046"/>
</dbReference>
<keyword evidence="2" id="KW-1185">Reference proteome</keyword>
<protein>
    <submittedName>
        <fullName evidence="1">Uncharacterized protein</fullName>
    </submittedName>
</protein>
<reference evidence="1 2" key="1">
    <citation type="journal article" date="1999" name="Nature">
        <title>Evidence for lateral gene transfer between Archaea and Bacteria from genome sequence of Thermotoga maritima.</title>
        <authorList>
            <person name="Nelson K.E."/>
            <person name="Clayton R.A."/>
            <person name="Gill S.R."/>
            <person name="Gwinn M.L."/>
            <person name="Dodson R.J."/>
            <person name="Haft D.H."/>
            <person name="Hickey E.K."/>
            <person name="Peterson J.D."/>
            <person name="Nelson W.C."/>
            <person name="Ketchum K.A."/>
            <person name="McDonald L."/>
            <person name="Utterback T.R."/>
            <person name="Malek J.A."/>
            <person name="Linher K.D."/>
            <person name="Garrett M.M."/>
            <person name="Stewart A.M."/>
            <person name="Cotton M.D."/>
            <person name="Pratt M.S."/>
            <person name="Phillips C.A."/>
            <person name="Richardson D."/>
            <person name="Heidelberg J."/>
            <person name="Sutton G.G."/>
            <person name="Fleischmann R.D."/>
            <person name="White O."/>
            <person name="Salzberg S.L."/>
            <person name="Smith H.O."/>
            <person name="Venter J.C."/>
            <person name="Fraser C.M."/>
        </authorList>
    </citation>
    <scope>NUCLEOTIDE SEQUENCE [LARGE SCALE GENOMIC DNA]</scope>
    <source>
        <strain evidence="2">ATCC 43589 / DSM 3109 / JCM 10099 / NBRC 100826 / MSB8</strain>
    </source>
</reference>
<organism evidence="1 2">
    <name type="scientific">Thermotoga maritima (strain ATCC 43589 / DSM 3109 / JCM 10099 / NBRC 100826 / MSB8)</name>
    <dbReference type="NCBI Taxonomy" id="243274"/>
    <lineage>
        <taxon>Bacteria</taxon>
        <taxon>Thermotogati</taxon>
        <taxon>Thermotogota</taxon>
        <taxon>Thermotogae</taxon>
        <taxon>Thermotogales</taxon>
        <taxon>Thermotogaceae</taxon>
        <taxon>Thermotoga</taxon>
    </lineage>
</organism>
<dbReference type="KEGG" id="tmw:THMA_0042"/>
<dbReference type="EMBL" id="AE000512">
    <property type="protein sequence ID" value="AAD35140.1"/>
    <property type="molecule type" value="Genomic_DNA"/>
</dbReference>
<proteinExistence type="predicted"/>
<gene>
    <name evidence="1" type="ordered locus">TM_0046</name>
</gene>
<dbReference type="AlphaFoldDB" id="Q9WXQ3"/>
<dbReference type="PATRIC" id="fig|243274.17.peg.45"/>
<dbReference type="KEGG" id="tmm:Tmari_0043"/>
<evidence type="ECO:0000313" key="2">
    <source>
        <dbReference type="Proteomes" id="UP000008183"/>
    </source>
</evidence>
<name>Q9WXQ3_THEMA</name>